<dbReference type="InterPro" id="IPR051045">
    <property type="entry name" value="TonB-dependent_transducer"/>
</dbReference>
<evidence type="ECO:0000256" key="4">
    <source>
        <dbReference type="ARBA" id="ARBA00022475"/>
    </source>
</evidence>
<dbReference type="GO" id="GO:0015891">
    <property type="term" value="P:siderophore transport"/>
    <property type="evidence" value="ECO:0007669"/>
    <property type="project" value="InterPro"/>
</dbReference>
<dbReference type="PRINTS" id="PR01374">
    <property type="entry name" value="TONBPROTEIN"/>
</dbReference>
<dbReference type="KEGG" id="cza:CYCME_0156"/>
<evidence type="ECO:0000256" key="2">
    <source>
        <dbReference type="ARBA" id="ARBA00006555"/>
    </source>
</evidence>
<dbReference type="GO" id="GO:0031992">
    <property type="term" value="F:energy transducer activity"/>
    <property type="evidence" value="ECO:0007669"/>
    <property type="project" value="InterPro"/>
</dbReference>
<comment type="similarity">
    <text evidence="2 10">Belongs to the TonB family.</text>
</comment>
<evidence type="ECO:0000256" key="1">
    <source>
        <dbReference type="ARBA" id="ARBA00004383"/>
    </source>
</evidence>
<dbReference type="SUPFAM" id="SSF74653">
    <property type="entry name" value="TolA/TonB C-terminal domain"/>
    <property type="match status" value="1"/>
</dbReference>
<keyword evidence="4 10" id="KW-1003">Cell membrane</keyword>
<reference evidence="14" key="2">
    <citation type="journal article" date="2016" name="Environ. Microbiol. Rep.">
        <title>Analysis of defence systems and a conjugative IncP-1 plasmid in the marine polyaromatic hydrocarbons-degrading bacterium Cycloclasticus sp. 78-ME.</title>
        <authorList>
            <person name="Yakimov M.M."/>
            <person name="Crisafi F."/>
            <person name="Messina E."/>
            <person name="Smedile F."/>
            <person name="Lopatina A."/>
            <person name="Denaro R."/>
            <person name="Pieper D.H."/>
            <person name="Golyshin P.N."/>
            <person name="Giuliano L."/>
        </authorList>
    </citation>
    <scope>NUCLEOTIDE SEQUENCE [LARGE SCALE GENOMIC DNA]</scope>
    <source>
        <strain evidence="14">78-ME</strain>
    </source>
</reference>
<feature type="region of interest" description="Disordered" evidence="11">
    <location>
        <begin position="94"/>
        <end position="149"/>
    </location>
</feature>
<dbReference type="AlphaFoldDB" id="S5TTW7"/>
<dbReference type="EMBL" id="CP005996">
    <property type="protein sequence ID" value="AGS38498.1"/>
    <property type="molecule type" value="Genomic_DNA"/>
</dbReference>
<evidence type="ECO:0000256" key="5">
    <source>
        <dbReference type="ARBA" id="ARBA00022519"/>
    </source>
</evidence>
<evidence type="ECO:0000256" key="11">
    <source>
        <dbReference type="SAM" id="MobiDB-lite"/>
    </source>
</evidence>
<comment type="subcellular location">
    <subcellularLocation>
        <location evidence="1 10">Cell inner membrane</location>
        <topology evidence="1 10">Single-pass membrane protein</topology>
        <orientation evidence="1 10">Periplasmic side</orientation>
    </subcellularLocation>
</comment>
<evidence type="ECO:0000256" key="7">
    <source>
        <dbReference type="ARBA" id="ARBA00022927"/>
    </source>
</evidence>
<protein>
    <recommendedName>
        <fullName evidence="10">Protein TonB</fullName>
    </recommendedName>
</protein>
<dbReference type="NCBIfam" id="TIGR01352">
    <property type="entry name" value="tonB_Cterm"/>
    <property type="match status" value="1"/>
</dbReference>
<feature type="compositionally biased region" description="Low complexity" evidence="11">
    <location>
        <begin position="109"/>
        <end position="121"/>
    </location>
</feature>
<dbReference type="Pfam" id="PF03544">
    <property type="entry name" value="TonB_C"/>
    <property type="match status" value="1"/>
</dbReference>
<evidence type="ECO:0000259" key="12">
    <source>
        <dbReference type="PROSITE" id="PS52015"/>
    </source>
</evidence>
<dbReference type="Proteomes" id="UP000015380">
    <property type="component" value="Chromosome"/>
</dbReference>
<keyword evidence="8" id="KW-1133">Transmembrane helix</keyword>
<accession>S5TTW7</accession>
<dbReference type="InterPro" id="IPR037682">
    <property type="entry name" value="TonB_C"/>
</dbReference>
<organism evidence="13 14">
    <name type="scientific">Cycloclasticus zancles 78-ME</name>
    <dbReference type="NCBI Taxonomy" id="1198232"/>
    <lineage>
        <taxon>Bacteria</taxon>
        <taxon>Pseudomonadati</taxon>
        <taxon>Pseudomonadota</taxon>
        <taxon>Gammaproteobacteria</taxon>
        <taxon>Thiotrichales</taxon>
        <taxon>Piscirickettsiaceae</taxon>
        <taxon>Cycloclasticus</taxon>
    </lineage>
</organism>
<dbReference type="PANTHER" id="PTHR33446:SF2">
    <property type="entry name" value="PROTEIN TONB"/>
    <property type="match status" value="1"/>
</dbReference>
<reference evidence="13 14" key="1">
    <citation type="submission" date="2013-05" db="EMBL/GenBank/DDBJ databases">
        <title>Between feast and famine: a lifestyle of most important marine PAH-degrading bacterium Cycloclasticus sp. 7ME.</title>
        <authorList>
            <person name="Yakimov M.M."/>
            <person name="Messina E."/>
            <person name="Genovese M."/>
            <person name="Denaro R."/>
            <person name="Crisafi F."/>
            <person name="Russo D."/>
            <person name="Cappello S."/>
            <person name="Santisi S."/>
            <person name="Smedile F."/>
            <person name="Golyshina O.V."/>
            <person name="Tran H."/>
            <person name="Pieper D.H."/>
            <person name="Golyshin P.N."/>
            <person name="Giuliano L."/>
        </authorList>
    </citation>
    <scope>NUCLEOTIDE SEQUENCE [LARGE SCALE GENOMIC DNA]</scope>
    <source>
        <strain evidence="13 14">78-ME</strain>
    </source>
</reference>
<evidence type="ECO:0000313" key="14">
    <source>
        <dbReference type="Proteomes" id="UP000015380"/>
    </source>
</evidence>
<dbReference type="PROSITE" id="PS52015">
    <property type="entry name" value="TONB_CTD"/>
    <property type="match status" value="1"/>
</dbReference>
<evidence type="ECO:0000256" key="6">
    <source>
        <dbReference type="ARBA" id="ARBA00022692"/>
    </source>
</evidence>
<evidence type="ECO:0000313" key="13">
    <source>
        <dbReference type="EMBL" id="AGS38498.1"/>
    </source>
</evidence>
<dbReference type="GO" id="GO:0030288">
    <property type="term" value="C:outer membrane-bounded periplasmic space"/>
    <property type="evidence" value="ECO:0007669"/>
    <property type="project" value="InterPro"/>
</dbReference>
<gene>
    <name evidence="13" type="ORF">CYCME_0156</name>
</gene>
<keyword evidence="9" id="KW-0472">Membrane</keyword>
<comment type="function">
    <text evidence="10">Interacts with outer membrane receptor proteins that carry out high-affinity binding and energy dependent uptake into the periplasmic space of specific substrates. It could act to transduce energy from the cytoplasmic membrane to specific energy-requiring processes in the outer membrane, resulting in the release into the periplasm of ligands bound by these outer membrane proteins.</text>
</comment>
<keyword evidence="3 10" id="KW-0813">Transport</keyword>
<dbReference type="eggNOG" id="COG0810">
    <property type="taxonomic scope" value="Bacteria"/>
</dbReference>
<keyword evidence="14" id="KW-1185">Reference proteome</keyword>
<dbReference type="GO" id="GO:0055085">
    <property type="term" value="P:transmembrane transport"/>
    <property type="evidence" value="ECO:0007669"/>
    <property type="project" value="InterPro"/>
</dbReference>
<keyword evidence="10" id="KW-0735">Signal-anchor</keyword>
<sequence>MSSVAQSWGSVIYKPKSVLLFVFISFIAHAIVVALAYQTGIFSSDDIDSIATKKISISLAVPTPITPPTPIKPPEPKPKKVTPKKIVTKAATAKKVSPKPKKVVKKKAPAATPKVTPKKVASPLPSPVKKPALFMSPQPTYQPKPKYPSVARRRGVEGSVIFDLSVANDGRVTRAIIIQSSGSSALDRSALKTIQTWRFPASKFNSLSTYKQKIEFRLNSY</sequence>
<evidence type="ECO:0000256" key="8">
    <source>
        <dbReference type="ARBA" id="ARBA00022989"/>
    </source>
</evidence>
<keyword evidence="6" id="KW-0812">Transmembrane</keyword>
<feature type="compositionally biased region" description="Basic residues" evidence="11">
    <location>
        <begin position="96"/>
        <end position="108"/>
    </location>
</feature>
<evidence type="ECO:0000256" key="9">
    <source>
        <dbReference type="ARBA" id="ARBA00023136"/>
    </source>
</evidence>
<keyword evidence="7 10" id="KW-0653">Protein transport</keyword>
<evidence type="ECO:0000256" key="10">
    <source>
        <dbReference type="RuleBase" id="RU362123"/>
    </source>
</evidence>
<name>S5TTW7_9GAMM</name>
<dbReference type="HOGENOM" id="CLU_1248917_0_0_6"/>
<dbReference type="PATRIC" id="fig|1198232.3.peg.157"/>
<dbReference type="Gene3D" id="3.30.2420.10">
    <property type="entry name" value="TonB"/>
    <property type="match status" value="1"/>
</dbReference>
<dbReference type="PANTHER" id="PTHR33446">
    <property type="entry name" value="PROTEIN TONB-RELATED"/>
    <property type="match status" value="1"/>
</dbReference>
<dbReference type="GO" id="GO:0098797">
    <property type="term" value="C:plasma membrane protein complex"/>
    <property type="evidence" value="ECO:0007669"/>
    <property type="project" value="TreeGrafter"/>
</dbReference>
<dbReference type="InterPro" id="IPR003538">
    <property type="entry name" value="TonB"/>
</dbReference>
<feature type="domain" description="TonB C-terminal" evidence="12">
    <location>
        <begin position="132"/>
        <end position="221"/>
    </location>
</feature>
<keyword evidence="5 10" id="KW-0997">Cell inner membrane</keyword>
<proteinExistence type="inferred from homology"/>
<dbReference type="GO" id="GO:0015031">
    <property type="term" value="P:protein transport"/>
    <property type="evidence" value="ECO:0007669"/>
    <property type="project" value="UniProtKB-UniRule"/>
</dbReference>
<evidence type="ECO:0000256" key="3">
    <source>
        <dbReference type="ARBA" id="ARBA00022448"/>
    </source>
</evidence>
<dbReference type="InterPro" id="IPR006260">
    <property type="entry name" value="TonB/TolA_C"/>
</dbReference>